<sequence>MDRLLTRLDGLHARVRRIRALTYFTWCVRILLALGFLPSGYRKVVNEPFTLEESLGDVYTMFTALHQDFGALYVFVGLCQVGAALLLLVPRTAALGAAVYLPIITGIVVITVSIDFGAGTPLITSLMLLGAVYLLCWDWHRVRPVLGPPGLPDTTAVAG</sequence>
<keyword evidence="3" id="KW-1185">Reference proteome</keyword>
<evidence type="ECO:0000313" key="2">
    <source>
        <dbReference type="EMBL" id="NYJ35169.1"/>
    </source>
</evidence>
<dbReference type="AlphaFoldDB" id="A0A7Z0ENJ0"/>
<dbReference type="Proteomes" id="UP000572051">
    <property type="component" value="Unassembled WGS sequence"/>
</dbReference>
<keyword evidence="1" id="KW-1133">Transmembrane helix</keyword>
<gene>
    <name evidence="2" type="ORF">HNR10_003050</name>
</gene>
<keyword evidence="1" id="KW-0812">Transmembrane</keyword>
<evidence type="ECO:0000313" key="3">
    <source>
        <dbReference type="Proteomes" id="UP000572051"/>
    </source>
</evidence>
<name>A0A7Z0ENJ0_9ACTN</name>
<evidence type="ECO:0000256" key="1">
    <source>
        <dbReference type="SAM" id="Phobius"/>
    </source>
</evidence>
<comment type="caution">
    <text evidence="2">The sequence shown here is derived from an EMBL/GenBank/DDBJ whole genome shotgun (WGS) entry which is preliminary data.</text>
</comment>
<accession>A0A7Z0ENJ0</accession>
<organism evidence="2 3">
    <name type="scientific">Nocardiopsis aegyptia</name>
    <dbReference type="NCBI Taxonomy" id="220378"/>
    <lineage>
        <taxon>Bacteria</taxon>
        <taxon>Bacillati</taxon>
        <taxon>Actinomycetota</taxon>
        <taxon>Actinomycetes</taxon>
        <taxon>Streptosporangiales</taxon>
        <taxon>Nocardiopsidaceae</taxon>
        <taxon>Nocardiopsis</taxon>
    </lineage>
</organism>
<dbReference type="RefSeq" id="WP_179824171.1">
    <property type="nucleotide sequence ID" value="NZ_JACCFS010000001.1"/>
</dbReference>
<reference evidence="2 3" key="1">
    <citation type="submission" date="2020-07" db="EMBL/GenBank/DDBJ databases">
        <title>Sequencing the genomes of 1000 actinobacteria strains.</title>
        <authorList>
            <person name="Klenk H.-P."/>
        </authorList>
    </citation>
    <scope>NUCLEOTIDE SEQUENCE [LARGE SCALE GENOMIC DNA]</scope>
    <source>
        <strain evidence="2 3">DSM 44442</strain>
    </source>
</reference>
<feature type="transmembrane region" description="Helical" evidence="1">
    <location>
        <begin position="69"/>
        <end position="88"/>
    </location>
</feature>
<feature type="transmembrane region" description="Helical" evidence="1">
    <location>
        <begin position="120"/>
        <end position="137"/>
    </location>
</feature>
<feature type="transmembrane region" description="Helical" evidence="1">
    <location>
        <begin position="95"/>
        <end position="114"/>
    </location>
</feature>
<protein>
    <submittedName>
        <fullName evidence="2">Putative membrane protein YphA (DoxX/SURF4 family)</fullName>
    </submittedName>
</protein>
<keyword evidence="1" id="KW-0472">Membrane</keyword>
<proteinExistence type="predicted"/>
<dbReference type="EMBL" id="JACCFS010000001">
    <property type="protein sequence ID" value="NYJ35169.1"/>
    <property type="molecule type" value="Genomic_DNA"/>
</dbReference>
<feature type="transmembrane region" description="Helical" evidence="1">
    <location>
        <begin position="21"/>
        <end position="41"/>
    </location>
</feature>